<accession>A0ACC3ARN2</accession>
<sequence length="176" mass="19106">MKLLSTATTLLVCFAPLTVSGRSIALFGSSQAPIQVDSALSVPGDNPLNYCNDPSDYLVQIESVDLAPNPPLPGKTLTIKAKGTFQEKIEQGAYVLLQVKFGLITLIKQQADLCEQIVNVDLKCPLEEGEMSFTKDVDLPAHIPPGKYSVHADVFTKDDKRITCLDANNIEFKIGN</sequence>
<protein>
    <submittedName>
        <fullName evidence="1">Phosphatidylglycerol/phosphatidylinositol transfer protein</fullName>
    </submittedName>
</protein>
<keyword evidence="2" id="KW-1185">Reference proteome</keyword>
<reference evidence="1 2" key="1">
    <citation type="journal article" date="2023" name="ACS Omega">
        <title>Identification of the Neoaspergillic Acid Biosynthesis Gene Cluster by Establishing an In Vitro CRISPR-Ribonucleoprotein Genetic System in Aspergillus melleus.</title>
        <authorList>
            <person name="Yuan B."/>
            <person name="Grau M.F."/>
            <person name="Murata R.M."/>
            <person name="Torok T."/>
            <person name="Venkateswaran K."/>
            <person name="Stajich J.E."/>
            <person name="Wang C.C.C."/>
        </authorList>
    </citation>
    <scope>NUCLEOTIDE SEQUENCE [LARGE SCALE GENOMIC DNA]</scope>
    <source>
        <strain evidence="1 2">IMV 1140</strain>
    </source>
</reference>
<name>A0ACC3ARN2_9EURO</name>
<dbReference type="Proteomes" id="UP001177260">
    <property type="component" value="Unassembled WGS sequence"/>
</dbReference>
<comment type="caution">
    <text evidence="1">The sequence shown here is derived from an EMBL/GenBank/DDBJ whole genome shotgun (WGS) entry which is preliminary data.</text>
</comment>
<evidence type="ECO:0000313" key="2">
    <source>
        <dbReference type="Proteomes" id="UP001177260"/>
    </source>
</evidence>
<proteinExistence type="predicted"/>
<dbReference type="EMBL" id="JAOPJF010000083">
    <property type="protein sequence ID" value="KAK1140419.1"/>
    <property type="molecule type" value="Genomic_DNA"/>
</dbReference>
<evidence type="ECO:0000313" key="1">
    <source>
        <dbReference type="EMBL" id="KAK1140419.1"/>
    </source>
</evidence>
<gene>
    <name evidence="1" type="primary">NPC2</name>
    <name evidence="1" type="ORF">N8T08_010363</name>
</gene>
<organism evidence="1 2">
    <name type="scientific">Aspergillus melleus</name>
    <dbReference type="NCBI Taxonomy" id="138277"/>
    <lineage>
        <taxon>Eukaryota</taxon>
        <taxon>Fungi</taxon>
        <taxon>Dikarya</taxon>
        <taxon>Ascomycota</taxon>
        <taxon>Pezizomycotina</taxon>
        <taxon>Eurotiomycetes</taxon>
        <taxon>Eurotiomycetidae</taxon>
        <taxon>Eurotiales</taxon>
        <taxon>Aspergillaceae</taxon>
        <taxon>Aspergillus</taxon>
        <taxon>Aspergillus subgen. Circumdati</taxon>
    </lineage>
</organism>